<keyword evidence="6" id="KW-0347">Helicase</keyword>
<keyword evidence="6" id="KW-0378">Hydrolase</keyword>
<keyword evidence="6" id="KW-0547">Nucleotide-binding</keyword>
<proteinExistence type="inferred from homology"/>
<organism evidence="6 7">
    <name type="scientific">Vibrio alginolyticus</name>
    <dbReference type="NCBI Taxonomy" id="663"/>
    <lineage>
        <taxon>Bacteria</taxon>
        <taxon>Pseudomonadati</taxon>
        <taxon>Pseudomonadota</taxon>
        <taxon>Gammaproteobacteria</taxon>
        <taxon>Vibrionales</taxon>
        <taxon>Vibrionaceae</taxon>
        <taxon>Vibrio</taxon>
    </lineage>
</organism>
<evidence type="ECO:0000313" key="7">
    <source>
        <dbReference type="Proteomes" id="UP000565155"/>
    </source>
</evidence>
<dbReference type="AlphaFoldDB" id="A0A7Y0QY14"/>
<comment type="catalytic activity">
    <reaction evidence="4">
        <text>ATP + H2O = ADP + phosphate + H(+)</text>
        <dbReference type="Rhea" id="RHEA:13065"/>
        <dbReference type="ChEBI" id="CHEBI:15377"/>
        <dbReference type="ChEBI" id="CHEBI:15378"/>
        <dbReference type="ChEBI" id="CHEBI:30616"/>
        <dbReference type="ChEBI" id="CHEBI:43474"/>
        <dbReference type="ChEBI" id="CHEBI:456216"/>
        <dbReference type="EC" id="5.6.2.3"/>
    </reaction>
</comment>
<keyword evidence="6" id="KW-0067">ATP-binding</keyword>
<dbReference type="EMBL" id="JABCMA010000002">
    <property type="protein sequence ID" value="NMR72609.1"/>
    <property type="molecule type" value="Genomic_DNA"/>
</dbReference>
<dbReference type="GO" id="GO:0043139">
    <property type="term" value="F:5'-3' DNA helicase activity"/>
    <property type="evidence" value="ECO:0007669"/>
    <property type="project" value="UniProtKB-EC"/>
</dbReference>
<dbReference type="GO" id="GO:0006139">
    <property type="term" value="P:nucleobase-containing compound metabolic process"/>
    <property type="evidence" value="ECO:0007669"/>
    <property type="project" value="InterPro"/>
</dbReference>
<dbReference type="PANTHER" id="PTHR11472:SF34">
    <property type="entry name" value="REGULATOR OF TELOMERE ELONGATION HELICASE 1"/>
    <property type="match status" value="1"/>
</dbReference>
<accession>A0A7Y0QY14</accession>
<evidence type="ECO:0000256" key="1">
    <source>
        <dbReference type="ARBA" id="ARBA00001966"/>
    </source>
</evidence>
<dbReference type="GO" id="GO:0005524">
    <property type="term" value="F:ATP binding"/>
    <property type="evidence" value="ECO:0007669"/>
    <property type="project" value="InterPro"/>
</dbReference>
<dbReference type="SMART" id="SM00491">
    <property type="entry name" value="HELICc2"/>
    <property type="match status" value="1"/>
</dbReference>
<evidence type="ECO:0000256" key="3">
    <source>
        <dbReference type="ARBA" id="ARBA00044969"/>
    </source>
</evidence>
<dbReference type="InterPro" id="IPR014001">
    <property type="entry name" value="Helicase_ATP-bd"/>
</dbReference>
<comment type="cofactor">
    <cofactor evidence="1">
        <name>[4Fe-4S] cluster</name>
        <dbReference type="ChEBI" id="CHEBI:49883"/>
    </cofactor>
</comment>
<dbReference type="Pfam" id="PF13307">
    <property type="entry name" value="Helicase_C_2"/>
    <property type="match status" value="1"/>
</dbReference>
<dbReference type="SUPFAM" id="SSF52540">
    <property type="entry name" value="P-loop containing nucleoside triphosphate hydrolases"/>
    <property type="match status" value="2"/>
</dbReference>
<protein>
    <recommendedName>
        <fullName evidence="3">DNA 5'-3' helicase</fullName>
        <ecNumber evidence="3">5.6.2.3</ecNumber>
    </recommendedName>
</protein>
<evidence type="ECO:0000256" key="2">
    <source>
        <dbReference type="ARBA" id="ARBA00038058"/>
    </source>
</evidence>
<dbReference type="EC" id="5.6.2.3" evidence="3"/>
<feature type="domain" description="Helicase ATP-binding" evidence="5">
    <location>
        <begin position="43"/>
        <end position="311"/>
    </location>
</feature>
<reference evidence="6 7" key="1">
    <citation type="submission" date="2020-04" db="EMBL/GenBank/DDBJ databases">
        <title>Whole-genome sequencing of Vibrio spp. from China reveals different genetic environments of blaCTX-M-14 among diverse lineages.</title>
        <authorList>
            <person name="Zheng Z."/>
            <person name="Ye L."/>
            <person name="Chen S."/>
        </authorList>
    </citation>
    <scope>NUCLEOTIDE SEQUENCE [LARGE SCALE GENOMIC DNA]</scope>
    <source>
        <strain evidence="6 7">Vb1636</strain>
    </source>
</reference>
<name>A0A7Y0QY14_VIBAL</name>
<dbReference type="PANTHER" id="PTHR11472">
    <property type="entry name" value="DNA REPAIR DEAD HELICASE RAD3/XP-D SUBFAMILY MEMBER"/>
    <property type="match status" value="1"/>
</dbReference>
<dbReference type="Proteomes" id="UP000565155">
    <property type="component" value="Unassembled WGS sequence"/>
</dbReference>
<dbReference type="InterPro" id="IPR027417">
    <property type="entry name" value="P-loop_NTPase"/>
</dbReference>
<dbReference type="InterPro" id="IPR006555">
    <property type="entry name" value="ATP-dep_Helicase_C"/>
</dbReference>
<comment type="caution">
    <text evidence="6">The sequence shown here is derived from an EMBL/GenBank/DDBJ whole genome shotgun (WGS) entry which is preliminary data.</text>
</comment>
<dbReference type="PROSITE" id="PS51192">
    <property type="entry name" value="HELICASE_ATP_BIND_1"/>
    <property type="match status" value="1"/>
</dbReference>
<dbReference type="GO" id="GO:0016818">
    <property type="term" value="F:hydrolase activity, acting on acid anhydrides, in phosphorus-containing anhydrides"/>
    <property type="evidence" value="ECO:0007669"/>
    <property type="project" value="InterPro"/>
</dbReference>
<dbReference type="InterPro" id="IPR045028">
    <property type="entry name" value="DinG/Rad3-like"/>
</dbReference>
<dbReference type="RefSeq" id="WP_169628384.1">
    <property type="nucleotide sequence ID" value="NZ_JABCMA010000002.1"/>
</dbReference>
<dbReference type="InterPro" id="IPR011545">
    <property type="entry name" value="DEAD/DEAH_box_helicase_dom"/>
</dbReference>
<evidence type="ECO:0000259" key="5">
    <source>
        <dbReference type="PROSITE" id="PS51192"/>
    </source>
</evidence>
<sequence>MAFKKRGARHVASLSPDQLFRELPRRKYPDVLPHQQSMMQRYAEEAENHCDVALQLPTGSGKTLVGLLIAEWRRRKNNEKIVYLCPTKQLVNQVVEQAETKYGLSVLGFTGKKANYDPSSVAKYKQGMAVAVTTYSSVFNTNPFFNDPDIIIVDDAHAAENYVSKLWSLEVERFNCDHKAVHEALCSLVRPYLDGTSYSRLAGSWESPYDQGWVDKLPTPILHKIKDDLVDVLDEHTDGTKLKYSWSMLRANVHACHLYMSSKGFLLRPLIAPTWVHPSFDNAKQRIFMSATLGEGGDLERLLGRKNIYRLATPEGWDTQGVGRRFFMFPSLSLAEDDCLKFDLELLKKTERSLVLVPSEAQAKVIKDTVNEKTTLKIFEASDIEDSKSIFISSKGSTAVVANRYDGIDFPGDECRLLVIEGLPKTVNLQEQFLMSRIGANVLFNERIQTRVIQAIGRCTRSLEDYSAVVVNGSELVDFLADPARRHYFHPELQAELEFGVDQSIDSTFEDLLENFSIFVENGEDWEEVNGDIVELRASKSKTNFPGIAELASSVPLEIEYVKALWSYDYEEALNQAEKILGTLASGNLRGYRALWEYLAGSAAYLANVHGYSDAQIKAREHFIRAKKAAKDIPWLVGLSRYTNTVEASADEAKNLLNMKQVENIESLLHSFGCMHDRKLSQREKQIREGLNSDREFEEAHRLLGEHIGFDAHKVEADASPDPWWQLADLCFVFEDHANAESDILNATKARQVATHPNWMRSNVDSCSSDKVEIIPILLSPVTKVKSGGHPHLAEVMYWSLSDFKDWSRKVLDVIRRLRTSFQEPGDLVWRSEAADILITEQLDVESIKKMLMNQNASKILEVVA</sequence>
<comment type="similarity">
    <text evidence="2">Belongs to the helicase family. DinG subfamily.</text>
</comment>
<dbReference type="Pfam" id="PF00270">
    <property type="entry name" value="DEAD"/>
    <property type="match status" value="1"/>
</dbReference>
<gene>
    <name evidence="6" type="ORF">HKB35_03130</name>
</gene>
<dbReference type="Gene3D" id="3.40.50.300">
    <property type="entry name" value="P-loop containing nucleotide triphosphate hydrolases"/>
    <property type="match status" value="2"/>
</dbReference>
<evidence type="ECO:0000313" key="6">
    <source>
        <dbReference type="EMBL" id="NMR72609.1"/>
    </source>
</evidence>
<dbReference type="SMART" id="SM00487">
    <property type="entry name" value="DEXDc"/>
    <property type="match status" value="1"/>
</dbReference>
<dbReference type="GO" id="GO:0003676">
    <property type="term" value="F:nucleic acid binding"/>
    <property type="evidence" value="ECO:0007669"/>
    <property type="project" value="InterPro"/>
</dbReference>
<evidence type="ECO:0000256" key="4">
    <source>
        <dbReference type="ARBA" id="ARBA00048954"/>
    </source>
</evidence>